<dbReference type="CDD" id="cd06170">
    <property type="entry name" value="LuxR_C_like"/>
    <property type="match status" value="1"/>
</dbReference>
<dbReference type="PROSITE" id="PS00622">
    <property type="entry name" value="HTH_LUXR_1"/>
    <property type="match status" value="1"/>
</dbReference>
<evidence type="ECO:0000256" key="2">
    <source>
        <dbReference type="ARBA" id="ARBA00023125"/>
    </source>
</evidence>
<keyword evidence="1" id="KW-0805">Transcription regulation</keyword>
<evidence type="ECO:0000313" key="6">
    <source>
        <dbReference type="Proteomes" id="UP001595462"/>
    </source>
</evidence>
<dbReference type="InterPro" id="IPR036388">
    <property type="entry name" value="WH-like_DNA-bd_sf"/>
</dbReference>
<dbReference type="Pfam" id="PF00196">
    <property type="entry name" value="GerE"/>
    <property type="match status" value="1"/>
</dbReference>
<dbReference type="PANTHER" id="PTHR44688">
    <property type="entry name" value="DNA-BINDING TRANSCRIPTIONAL ACTIVATOR DEVR_DOSR"/>
    <property type="match status" value="1"/>
</dbReference>
<keyword evidence="2" id="KW-0238">DNA-binding</keyword>
<feature type="domain" description="HTH luxR-type" evidence="4">
    <location>
        <begin position="168"/>
        <end position="233"/>
    </location>
</feature>
<reference evidence="6" key="1">
    <citation type="journal article" date="2019" name="Int. J. Syst. Evol. Microbiol.">
        <title>The Global Catalogue of Microorganisms (GCM) 10K type strain sequencing project: providing services to taxonomists for standard genome sequencing and annotation.</title>
        <authorList>
            <consortium name="The Broad Institute Genomics Platform"/>
            <consortium name="The Broad Institute Genome Sequencing Center for Infectious Disease"/>
            <person name="Wu L."/>
            <person name="Ma J."/>
        </authorList>
    </citation>
    <scope>NUCLEOTIDE SEQUENCE [LARGE SCALE GENOMIC DNA]</scope>
    <source>
        <strain evidence="6">KCTC 52640</strain>
    </source>
</reference>
<dbReference type="InterPro" id="IPR036693">
    <property type="entry name" value="TF_LuxR_autoind-bd_dom_sf"/>
</dbReference>
<evidence type="ECO:0000256" key="3">
    <source>
        <dbReference type="ARBA" id="ARBA00023163"/>
    </source>
</evidence>
<keyword evidence="6" id="KW-1185">Reference proteome</keyword>
<dbReference type="EMBL" id="JBHRSS010000004">
    <property type="protein sequence ID" value="MFC3104635.1"/>
    <property type="molecule type" value="Genomic_DNA"/>
</dbReference>
<keyword evidence="3" id="KW-0804">Transcription</keyword>
<dbReference type="SUPFAM" id="SSF75516">
    <property type="entry name" value="Pheromone-binding domain of LuxR-like quorum-sensing transcription factors"/>
    <property type="match status" value="1"/>
</dbReference>
<dbReference type="PROSITE" id="PS50043">
    <property type="entry name" value="HTH_LUXR_2"/>
    <property type="match status" value="1"/>
</dbReference>
<name>A0ABV7ES63_9GAMM</name>
<dbReference type="Proteomes" id="UP001595462">
    <property type="component" value="Unassembled WGS sequence"/>
</dbReference>
<sequence length="238" mass="26282">MKDPKLFLESVDAAQSIDELLGVIDVLVPTLGFDHFSFFARKPVPVANPAVLIFDRYPAGWMDHYHRQSYLEQDPAIINGAKTTDVMRWSSEMFASAGELWSDIQDVGFPHGMAKSSWARHGSYALLSLARCNDVVSDAELNRLRLPVTWAASTIHARFDYLLDAQSLSGLDIRLSNREREMLLRTAEGRTAANIAELLGLSKRTVDFHIANASKKLNATSKPQAVVNAMGLGLIDPG</sequence>
<dbReference type="Gene3D" id="3.30.450.80">
    <property type="entry name" value="Transcription factor LuxR-like, autoinducer-binding domain"/>
    <property type="match status" value="1"/>
</dbReference>
<dbReference type="InterPro" id="IPR005143">
    <property type="entry name" value="TF_LuxR_autoind-bd_dom"/>
</dbReference>
<comment type="caution">
    <text evidence="5">The sequence shown here is derived from an EMBL/GenBank/DDBJ whole genome shotgun (WGS) entry which is preliminary data.</text>
</comment>
<dbReference type="PANTHER" id="PTHR44688:SF25">
    <property type="entry name" value="HTH LUXR-TYPE DOMAIN-CONTAINING PROTEIN"/>
    <property type="match status" value="1"/>
</dbReference>
<dbReference type="InterPro" id="IPR016032">
    <property type="entry name" value="Sig_transdc_resp-reg_C-effctor"/>
</dbReference>
<dbReference type="RefSeq" id="WP_380689951.1">
    <property type="nucleotide sequence ID" value="NZ_JBHRSS010000004.1"/>
</dbReference>
<dbReference type="InterPro" id="IPR000792">
    <property type="entry name" value="Tscrpt_reg_LuxR_C"/>
</dbReference>
<dbReference type="Pfam" id="PF03472">
    <property type="entry name" value="Autoind_bind"/>
    <property type="match status" value="1"/>
</dbReference>
<dbReference type="SUPFAM" id="SSF46894">
    <property type="entry name" value="C-terminal effector domain of the bipartite response regulators"/>
    <property type="match status" value="1"/>
</dbReference>
<organism evidence="5 6">
    <name type="scientific">Salinisphaera aquimarina</name>
    <dbReference type="NCBI Taxonomy" id="2094031"/>
    <lineage>
        <taxon>Bacteria</taxon>
        <taxon>Pseudomonadati</taxon>
        <taxon>Pseudomonadota</taxon>
        <taxon>Gammaproteobacteria</taxon>
        <taxon>Salinisphaerales</taxon>
        <taxon>Salinisphaeraceae</taxon>
        <taxon>Salinisphaera</taxon>
    </lineage>
</organism>
<evidence type="ECO:0000256" key="1">
    <source>
        <dbReference type="ARBA" id="ARBA00023015"/>
    </source>
</evidence>
<gene>
    <name evidence="5" type="ORF">ACFOSU_12150</name>
</gene>
<dbReference type="PRINTS" id="PR00038">
    <property type="entry name" value="HTHLUXR"/>
</dbReference>
<accession>A0ABV7ES63</accession>
<dbReference type="Gene3D" id="1.10.10.10">
    <property type="entry name" value="Winged helix-like DNA-binding domain superfamily/Winged helix DNA-binding domain"/>
    <property type="match status" value="1"/>
</dbReference>
<evidence type="ECO:0000259" key="4">
    <source>
        <dbReference type="PROSITE" id="PS50043"/>
    </source>
</evidence>
<proteinExistence type="predicted"/>
<dbReference type="SMART" id="SM00421">
    <property type="entry name" value="HTH_LUXR"/>
    <property type="match status" value="1"/>
</dbReference>
<protein>
    <submittedName>
        <fullName evidence="5">Autoinducer binding domain-containing protein</fullName>
    </submittedName>
</protein>
<evidence type="ECO:0000313" key="5">
    <source>
        <dbReference type="EMBL" id="MFC3104635.1"/>
    </source>
</evidence>